<dbReference type="InterPro" id="IPR001525">
    <property type="entry name" value="C5_MeTfrase"/>
</dbReference>
<organism evidence="6 7">
    <name type="scientific">Gymnodraco acuticeps</name>
    <name type="common">Antarctic dragonfish</name>
    <dbReference type="NCBI Taxonomy" id="8218"/>
    <lineage>
        <taxon>Eukaryota</taxon>
        <taxon>Metazoa</taxon>
        <taxon>Chordata</taxon>
        <taxon>Craniata</taxon>
        <taxon>Vertebrata</taxon>
        <taxon>Euteleostomi</taxon>
        <taxon>Actinopterygii</taxon>
        <taxon>Neopterygii</taxon>
        <taxon>Teleostei</taxon>
        <taxon>Neoteleostei</taxon>
        <taxon>Acanthomorphata</taxon>
        <taxon>Eupercaria</taxon>
        <taxon>Perciformes</taxon>
        <taxon>Notothenioidei</taxon>
        <taxon>Bathydraconidae</taxon>
        <taxon>Gymnodraco</taxon>
    </lineage>
</organism>
<accession>A0A6P8TEW7</accession>
<dbReference type="Pfam" id="PF00145">
    <property type="entry name" value="DNA_methylase"/>
    <property type="match status" value="1"/>
</dbReference>
<dbReference type="GO" id="GO:0003677">
    <property type="term" value="F:DNA binding"/>
    <property type="evidence" value="ECO:0007669"/>
    <property type="project" value="TreeGrafter"/>
</dbReference>
<protein>
    <recommendedName>
        <fullName evidence="1">DNA (cytosine-5-)-methyltransferase</fullName>
        <ecNumber evidence="1">2.1.1.37</ecNumber>
    </recommendedName>
</protein>
<keyword evidence="6" id="KW-1185">Reference proteome</keyword>
<dbReference type="GO" id="GO:0051718">
    <property type="term" value="F:DNA (cytosine-5-)-methyltransferase activity, acting on CpG substrates"/>
    <property type="evidence" value="ECO:0007669"/>
    <property type="project" value="TreeGrafter"/>
</dbReference>
<dbReference type="Proteomes" id="UP000515161">
    <property type="component" value="Unplaced"/>
</dbReference>
<evidence type="ECO:0000256" key="1">
    <source>
        <dbReference type="ARBA" id="ARBA00011975"/>
    </source>
</evidence>
<proteinExistence type="inferred from homology"/>
<dbReference type="GO" id="GO:0032259">
    <property type="term" value="P:methylation"/>
    <property type="evidence" value="ECO:0007669"/>
    <property type="project" value="UniProtKB-KW"/>
</dbReference>
<dbReference type="SUPFAM" id="SSF53335">
    <property type="entry name" value="S-adenosyl-L-methionine-dependent methyltransferases"/>
    <property type="match status" value="1"/>
</dbReference>
<evidence type="ECO:0000256" key="4">
    <source>
        <dbReference type="ARBA" id="ARBA00022691"/>
    </source>
</evidence>
<evidence type="ECO:0000313" key="6">
    <source>
        <dbReference type="Proteomes" id="UP000515161"/>
    </source>
</evidence>
<dbReference type="InterPro" id="IPR050390">
    <property type="entry name" value="C5-Methyltransferase"/>
</dbReference>
<dbReference type="EC" id="2.1.1.37" evidence="1"/>
<evidence type="ECO:0000256" key="5">
    <source>
        <dbReference type="PROSITE-ProRule" id="PRU01016"/>
    </source>
</evidence>
<dbReference type="AlphaFoldDB" id="A0A6P8TEW7"/>
<evidence type="ECO:0000256" key="3">
    <source>
        <dbReference type="ARBA" id="ARBA00022679"/>
    </source>
</evidence>
<evidence type="ECO:0000313" key="7">
    <source>
        <dbReference type="RefSeq" id="XP_034056110.1"/>
    </source>
</evidence>
<feature type="active site" evidence="5">
    <location>
        <position position="192"/>
    </location>
</feature>
<dbReference type="PROSITE" id="PS00094">
    <property type="entry name" value="C5_MTASE_1"/>
    <property type="match status" value="1"/>
</dbReference>
<dbReference type="KEGG" id="gacu:117535698"/>
<keyword evidence="2 5" id="KW-0489">Methyltransferase</keyword>
<dbReference type="GeneID" id="117535698"/>
<dbReference type="GO" id="GO:0000122">
    <property type="term" value="P:negative regulation of transcription by RNA polymerase II"/>
    <property type="evidence" value="ECO:0007669"/>
    <property type="project" value="TreeGrafter"/>
</dbReference>
<dbReference type="GO" id="GO:0005634">
    <property type="term" value="C:nucleus"/>
    <property type="evidence" value="ECO:0007669"/>
    <property type="project" value="TreeGrafter"/>
</dbReference>
<dbReference type="InterPro" id="IPR029063">
    <property type="entry name" value="SAM-dependent_MTases_sf"/>
</dbReference>
<dbReference type="InterPro" id="IPR018117">
    <property type="entry name" value="C5_DNA_meth_AS"/>
</dbReference>
<evidence type="ECO:0000256" key="2">
    <source>
        <dbReference type="ARBA" id="ARBA00022603"/>
    </source>
</evidence>
<comment type="similarity">
    <text evidence="5">Belongs to the class I-like SAM-binding methyltransferase superfamily. C5-methyltransferase family.</text>
</comment>
<dbReference type="InParanoid" id="A0A6P8TEW7"/>
<dbReference type="PROSITE" id="PS51679">
    <property type="entry name" value="SAM_MT_C5"/>
    <property type="match status" value="1"/>
</dbReference>
<dbReference type="PANTHER" id="PTHR23068:SF53">
    <property type="entry name" value="DNA (CYTOSINE-5-)-METHYLTRANSFERASE"/>
    <property type="match status" value="1"/>
</dbReference>
<gene>
    <name evidence="7" type="primary">LOC117535698</name>
</gene>
<keyword evidence="4 5" id="KW-0949">S-adenosyl-L-methionine</keyword>
<reference evidence="7" key="1">
    <citation type="submission" date="2025-08" db="UniProtKB">
        <authorList>
            <consortium name="RefSeq"/>
        </authorList>
    </citation>
    <scope>IDENTIFICATION</scope>
</reference>
<dbReference type="RefSeq" id="XP_034056110.1">
    <property type="nucleotide sequence ID" value="XM_034200219.1"/>
</dbReference>
<dbReference type="OrthoDB" id="641149at2759"/>
<keyword evidence="3 5" id="KW-0808">Transferase</keyword>
<dbReference type="Gene3D" id="3.40.50.150">
    <property type="entry name" value="Vaccinia Virus protein VP39"/>
    <property type="match status" value="2"/>
</dbReference>
<dbReference type="PANTHER" id="PTHR23068">
    <property type="entry name" value="DNA CYTOSINE-5- -METHYLTRANSFERASE 3-RELATED"/>
    <property type="match status" value="1"/>
</dbReference>
<sequence length="421" mass="47467">MGVEYLYQQTGQVLQDYKLAIQESESSEVAIEVHAGHAEPEEFQDFTVLTFHLQRLPAASSKASSSVSPSPSTSTLSLRTLSSLSAVLPPSSTSTQSSLSVHRVYPSIPANLRRPIKVLSLFDGIATGYLVLKDLGFKVDECYASEICEDSIAVATVNHDGKIIHVGDVRFITQKHLEQWGPFDMLIGSSPCNDLSIVNHLRKGLYEGSGRLFFEYYRILQLLKPKEEDPRPFFWLFENVVLMNTHDKVNICRFLEVGNIWFIFMLSSPAHRARYFWGEIPGMSRPIIASQNDKLILQDCLEIGREARVTKVRTITTNSNSLRQGKGPSSLLPVVYNGREDSLWITELEKIFGFPKHYTDVRNMTRQQRQKVLGESWSVPVIRHLFAPLKEYVACEKLPPLTISSISSTSSPDSPEMMQLR</sequence>
<name>A0A6P8TEW7_GYMAC</name>